<dbReference type="PROSITE" id="PS00633">
    <property type="entry name" value="BROMODOMAIN_1"/>
    <property type="match status" value="1"/>
</dbReference>
<dbReference type="AlphaFoldDB" id="A0A9P6E9D8"/>
<evidence type="ECO:0000313" key="5">
    <source>
        <dbReference type="EMBL" id="KAF9524724.1"/>
    </source>
</evidence>
<feature type="region of interest" description="Disordered" evidence="3">
    <location>
        <begin position="253"/>
        <end position="298"/>
    </location>
</feature>
<dbReference type="CDD" id="cd22927">
    <property type="entry name" value="HFD_SPT7"/>
    <property type="match status" value="1"/>
</dbReference>
<feature type="compositionally biased region" description="Polar residues" evidence="3">
    <location>
        <begin position="180"/>
        <end position="198"/>
    </location>
</feature>
<protein>
    <recommendedName>
        <fullName evidence="4">Bromo domain-containing protein</fullName>
    </recommendedName>
</protein>
<dbReference type="EMBL" id="MU157894">
    <property type="protein sequence ID" value="KAF9524724.1"/>
    <property type="molecule type" value="Genomic_DNA"/>
</dbReference>
<comment type="caution">
    <text evidence="5">The sequence shown here is derived from an EMBL/GenBank/DDBJ whole genome shotgun (WGS) entry which is preliminary data.</text>
</comment>
<dbReference type="InterPro" id="IPR009072">
    <property type="entry name" value="Histone-fold"/>
</dbReference>
<dbReference type="GO" id="GO:0000124">
    <property type="term" value="C:SAGA complex"/>
    <property type="evidence" value="ECO:0007669"/>
    <property type="project" value="InterPro"/>
</dbReference>
<organism evidence="5 6">
    <name type="scientific">Crepidotus variabilis</name>
    <dbReference type="NCBI Taxonomy" id="179855"/>
    <lineage>
        <taxon>Eukaryota</taxon>
        <taxon>Fungi</taxon>
        <taxon>Dikarya</taxon>
        <taxon>Basidiomycota</taxon>
        <taxon>Agaricomycotina</taxon>
        <taxon>Agaricomycetes</taxon>
        <taxon>Agaricomycetidae</taxon>
        <taxon>Agaricales</taxon>
        <taxon>Agaricineae</taxon>
        <taxon>Crepidotaceae</taxon>
        <taxon>Crepidotus</taxon>
    </lineage>
</organism>
<dbReference type="PRINTS" id="PR00503">
    <property type="entry name" value="BROMODOMAIN"/>
</dbReference>
<dbReference type="PROSITE" id="PS50014">
    <property type="entry name" value="BROMODOMAIN_2"/>
    <property type="match status" value="1"/>
</dbReference>
<dbReference type="GO" id="GO:0046982">
    <property type="term" value="F:protein heterodimerization activity"/>
    <property type="evidence" value="ECO:0007669"/>
    <property type="project" value="InterPro"/>
</dbReference>
<proteinExistence type="predicted"/>
<feature type="compositionally biased region" description="Basic residues" evidence="3">
    <location>
        <begin position="339"/>
        <end position="353"/>
    </location>
</feature>
<dbReference type="PANTHER" id="PTHR47343">
    <property type="entry name" value="TRANSCRIPTIONAL ACTIVATOR SPT7"/>
    <property type="match status" value="1"/>
</dbReference>
<dbReference type="Gene3D" id="1.10.20.10">
    <property type="entry name" value="Histone, subunit A"/>
    <property type="match status" value="1"/>
</dbReference>
<dbReference type="SMART" id="SM00297">
    <property type="entry name" value="BROMO"/>
    <property type="match status" value="1"/>
</dbReference>
<dbReference type="GO" id="GO:0006325">
    <property type="term" value="P:chromatin organization"/>
    <property type="evidence" value="ECO:0007669"/>
    <property type="project" value="UniProtKB-ARBA"/>
</dbReference>
<dbReference type="InterPro" id="IPR018359">
    <property type="entry name" value="Bromodomain_CS"/>
</dbReference>
<name>A0A9P6E9D8_9AGAR</name>
<dbReference type="InterPro" id="IPR037782">
    <property type="entry name" value="Spt7"/>
</dbReference>
<dbReference type="GO" id="GO:0006357">
    <property type="term" value="P:regulation of transcription by RNA polymerase II"/>
    <property type="evidence" value="ECO:0007669"/>
    <property type="project" value="TreeGrafter"/>
</dbReference>
<evidence type="ECO:0000256" key="3">
    <source>
        <dbReference type="SAM" id="MobiDB-lite"/>
    </source>
</evidence>
<dbReference type="OrthoDB" id="21449at2759"/>
<feature type="compositionally biased region" description="Low complexity" evidence="3">
    <location>
        <begin position="703"/>
        <end position="714"/>
    </location>
</feature>
<evidence type="ECO:0000259" key="4">
    <source>
        <dbReference type="PROSITE" id="PS50014"/>
    </source>
</evidence>
<keyword evidence="1 2" id="KW-0103">Bromodomain</keyword>
<feature type="region of interest" description="Disordered" evidence="3">
    <location>
        <begin position="393"/>
        <end position="440"/>
    </location>
</feature>
<keyword evidence="6" id="KW-1185">Reference proteome</keyword>
<feature type="region of interest" description="Disordered" evidence="3">
    <location>
        <begin position="700"/>
        <end position="744"/>
    </location>
</feature>
<feature type="region of interest" description="Disordered" evidence="3">
    <location>
        <begin position="639"/>
        <end position="662"/>
    </location>
</feature>
<feature type="domain" description="Bromo" evidence="4">
    <location>
        <begin position="58"/>
        <end position="128"/>
    </location>
</feature>
<dbReference type="Proteomes" id="UP000807306">
    <property type="component" value="Unassembled WGS sequence"/>
</dbReference>
<gene>
    <name evidence="5" type="ORF">CPB83DRAFT_860781</name>
</gene>
<accession>A0A9P6E9D8</accession>
<reference evidence="5" key="1">
    <citation type="submission" date="2020-11" db="EMBL/GenBank/DDBJ databases">
        <authorList>
            <consortium name="DOE Joint Genome Institute"/>
            <person name="Ahrendt S."/>
            <person name="Riley R."/>
            <person name="Andreopoulos W."/>
            <person name="Labutti K."/>
            <person name="Pangilinan J."/>
            <person name="Ruiz-Duenas F.J."/>
            <person name="Barrasa J.M."/>
            <person name="Sanchez-Garcia M."/>
            <person name="Camarero S."/>
            <person name="Miyauchi S."/>
            <person name="Serrano A."/>
            <person name="Linde D."/>
            <person name="Babiker R."/>
            <person name="Drula E."/>
            <person name="Ayuso-Fernandez I."/>
            <person name="Pacheco R."/>
            <person name="Padilla G."/>
            <person name="Ferreira P."/>
            <person name="Barriuso J."/>
            <person name="Kellner H."/>
            <person name="Castanera R."/>
            <person name="Alfaro M."/>
            <person name="Ramirez L."/>
            <person name="Pisabarro A.G."/>
            <person name="Kuo A."/>
            <person name="Tritt A."/>
            <person name="Lipzen A."/>
            <person name="He G."/>
            <person name="Yan M."/>
            <person name="Ng V."/>
            <person name="Cullen D."/>
            <person name="Martin F."/>
            <person name="Rosso M.-N."/>
            <person name="Henrissat B."/>
            <person name="Hibbett D."/>
            <person name="Martinez A.T."/>
            <person name="Grigoriev I.V."/>
        </authorList>
    </citation>
    <scope>NUCLEOTIDE SEQUENCE</scope>
    <source>
        <strain evidence="5">CBS 506.95</strain>
    </source>
</reference>
<feature type="compositionally biased region" description="Pro residues" evidence="3">
    <location>
        <begin position="653"/>
        <end position="662"/>
    </location>
</feature>
<evidence type="ECO:0000313" key="6">
    <source>
        <dbReference type="Proteomes" id="UP000807306"/>
    </source>
</evidence>
<feature type="region of interest" description="Disordered" evidence="3">
    <location>
        <begin position="328"/>
        <end position="365"/>
    </location>
</feature>
<sequence length="880" mass="95245">MNHLLRTLTESQVKPATDLRLLLSTVKEARRQVAENKLTDPFYDSLEGLLQDLKTITVDNRDAEAFLKPVSRAEWPDYYEVISNPMDFQTMLKKVKQRSYRSKREFKDDLDLIWSNCYVYNSTENHPLRRCVDRLKLKAEQLLKHITDRKDRHDPAIPSDLPSPSGLRPKLNGLNGHINGRSSHTRSPSINLTPTPLTRSSLNNRRNVAFADSLAIVRTPEGMASFYDLDKEIGSSNPKSTLAHRLRELAPAVEAPSDSEDDTAMAIDGPVLLTGDKRKLNGSSDHRPRKRARFTSQYPTPLLDERDDLSQLWWGAVQSDQLLSNGLPGIPFGTSSSTSHHKKLKRKKQKRPKLMPQSPQNPKSLLSMMNTNIKTMRRVRHTHNKFAALTAATTAPEEEDGAEGGAGGLFAPTAGPSSSQVGMKARQSTPVPGYGAGDDDVVDERIDEHPWMLGRRKDIASSRLGGIEIGEDNAADCLHWATDKILEHSGFQGSSKVARDVLADVASEYFSNVGRMMRFLVDTFGKTMTPEEIILHTLFESGTSKVQDLDRFISDDIERYGTRLGEVEKKLVSAYRETTAGELLEDEGLFEEESDGENGALAIGEFADVLGEDYLGLRELGIADEIGFSGLTIPRRLLKGRKGQNKPMASKPTEPPPPFPPPPPFVPFTVSLVDDQIGLLKNFYQEKFWQAHSKQVPATQVASSLPGPSMLSGPSLPPPLPSDSLQSAAIPATSSTDLKPIPPPTPMISPDFTLLDDLPNPAQVKMSPIGQIIKSGASAAAAKKKAAKPQVPPAGGGNGTADGGIPPAYPPSTSATVLGVTNGNTPGSQDAKKKKSTSGVGSGNGKKKKDGSGGSGTTPTPAPVFGGQGPSLPAVVTASA</sequence>
<dbReference type="InterPro" id="IPR036427">
    <property type="entry name" value="Bromodomain-like_sf"/>
</dbReference>
<feature type="region of interest" description="Disordered" evidence="3">
    <location>
        <begin position="147"/>
        <end position="198"/>
    </location>
</feature>
<dbReference type="GO" id="GO:0046695">
    <property type="term" value="C:SLIK (SAGA-like) complex"/>
    <property type="evidence" value="ECO:0007669"/>
    <property type="project" value="InterPro"/>
</dbReference>
<feature type="compositionally biased region" description="Polar residues" evidence="3">
    <location>
        <begin position="811"/>
        <end position="828"/>
    </location>
</feature>
<dbReference type="SUPFAM" id="SSF47370">
    <property type="entry name" value="Bromodomain"/>
    <property type="match status" value="1"/>
</dbReference>
<dbReference type="InterPro" id="IPR001487">
    <property type="entry name" value="Bromodomain"/>
</dbReference>
<dbReference type="GO" id="GO:0005198">
    <property type="term" value="F:structural molecule activity"/>
    <property type="evidence" value="ECO:0007669"/>
    <property type="project" value="TreeGrafter"/>
</dbReference>
<evidence type="ECO:0000256" key="1">
    <source>
        <dbReference type="ARBA" id="ARBA00023117"/>
    </source>
</evidence>
<dbReference type="Gene3D" id="1.20.920.10">
    <property type="entry name" value="Bromodomain-like"/>
    <property type="match status" value="1"/>
</dbReference>
<feature type="compositionally biased region" description="Polar residues" evidence="3">
    <location>
        <begin position="415"/>
        <end position="430"/>
    </location>
</feature>
<dbReference type="Pfam" id="PF00439">
    <property type="entry name" value="Bromodomain"/>
    <property type="match status" value="1"/>
</dbReference>
<feature type="region of interest" description="Disordered" evidence="3">
    <location>
        <begin position="783"/>
        <end position="880"/>
    </location>
</feature>
<dbReference type="PANTHER" id="PTHR47343:SF1">
    <property type="entry name" value="TRANSCRIPTIONAL ACTIVATOR SPT7"/>
    <property type="match status" value="1"/>
</dbReference>
<evidence type="ECO:0000256" key="2">
    <source>
        <dbReference type="PROSITE-ProRule" id="PRU00035"/>
    </source>
</evidence>